<gene>
    <name evidence="1" type="ORF">VKT23_019299</name>
</gene>
<keyword evidence="2" id="KW-1185">Reference proteome</keyword>
<dbReference type="Proteomes" id="UP001498398">
    <property type="component" value="Unassembled WGS sequence"/>
</dbReference>
<sequence length="85" mass="10509">MSQPEVTRAWRRWCTQEQLDFLLSHVEGYRRARNDRAVLCTFKTQVYTEWFRLFENDRASMSKEGCDVIRMRISKWFFNYCYRHG</sequence>
<evidence type="ECO:0000313" key="2">
    <source>
        <dbReference type="Proteomes" id="UP001498398"/>
    </source>
</evidence>
<evidence type="ECO:0000313" key="1">
    <source>
        <dbReference type="EMBL" id="KAK7436097.1"/>
    </source>
</evidence>
<protein>
    <submittedName>
        <fullName evidence="1">Uncharacterized protein</fullName>
    </submittedName>
</protein>
<reference evidence="1 2" key="1">
    <citation type="submission" date="2024-01" db="EMBL/GenBank/DDBJ databases">
        <title>A draft genome for the cacao thread blight pathogen Marasmiellus scandens.</title>
        <authorList>
            <person name="Baruah I.K."/>
            <person name="Leung J."/>
            <person name="Bukari Y."/>
            <person name="Amoako-Attah I."/>
            <person name="Meinhardt L.W."/>
            <person name="Bailey B.A."/>
            <person name="Cohen S.P."/>
        </authorList>
    </citation>
    <scope>NUCLEOTIDE SEQUENCE [LARGE SCALE GENOMIC DNA]</scope>
    <source>
        <strain evidence="1 2">GH-19</strain>
    </source>
</reference>
<dbReference type="EMBL" id="JBANRG010000098">
    <property type="protein sequence ID" value="KAK7436097.1"/>
    <property type="molecule type" value="Genomic_DNA"/>
</dbReference>
<proteinExistence type="predicted"/>
<comment type="caution">
    <text evidence="1">The sequence shown here is derived from an EMBL/GenBank/DDBJ whole genome shotgun (WGS) entry which is preliminary data.</text>
</comment>
<accession>A0ABR1ILP9</accession>
<name>A0ABR1ILP9_9AGAR</name>
<organism evidence="1 2">
    <name type="scientific">Marasmiellus scandens</name>
    <dbReference type="NCBI Taxonomy" id="2682957"/>
    <lineage>
        <taxon>Eukaryota</taxon>
        <taxon>Fungi</taxon>
        <taxon>Dikarya</taxon>
        <taxon>Basidiomycota</taxon>
        <taxon>Agaricomycotina</taxon>
        <taxon>Agaricomycetes</taxon>
        <taxon>Agaricomycetidae</taxon>
        <taxon>Agaricales</taxon>
        <taxon>Marasmiineae</taxon>
        <taxon>Omphalotaceae</taxon>
        <taxon>Marasmiellus</taxon>
    </lineage>
</organism>